<keyword evidence="2" id="KW-1185">Reference proteome</keyword>
<protein>
    <submittedName>
        <fullName evidence="1">Uncharacterized protein</fullName>
    </submittedName>
</protein>
<reference evidence="1 2" key="1">
    <citation type="submission" date="2024-04" db="EMBL/GenBank/DDBJ databases">
        <title>genome sequences of Mucor flavus KT1a and Helicostylum pulchrum KT1b strains isolated from the surface of a dry-aged beef.</title>
        <authorList>
            <person name="Toyotome T."/>
            <person name="Hosono M."/>
            <person name="Torimaru M."/>
            <person name="Fukuda K."/>
            <person name="Mikami N."/>
        </authorList>
    </citation>
    <scope>NUCLEOTIDE SEQUENCE [LARGE SCALE GENOMIC DNA]</scope>
    <source>
        <strain evidence="1 2">KT1a</strain>
    </source>
</reference>
<gene>
    <name evidence="1" type="ORF">MFLAVUS_007050</name>
</gene>
<evidence type="ECO:0000313" key="2">
    <source>
        <dbReference type="Proteomes" id="UP001473302"/>
    </source>
</evidence>
<sequence>MSGFRISKAAALPGVDALVNATLACPDHTVGPNTYKLFCSTESNPNGACETLPSNLTDAGKIDCLEASSQPYLQSLYDTTGMACVISCTYPRDANGGASMMDPNFTVTFMALFAVMLLCIRRAI</sequence>
<dbReference type="EMBL" id="BAABUK010000017">
    <property type="protein sequence ID" value="GAA5813567.1"/>
    <property type="molecule type" value="Genomic_DNA"/>
</dbReference>
<dbReference type="Proteomes" id="UP001473302">
    <property type="component" value="Unassembled WGS sequence"/>
</dbReference>
<organism evidence="1 2">
    <name type="scientific">Mucor flavus</name>
    <dbReference type="NCBI Taxonomy" id="439312"/>
    <lineage>
        <taxon>Eukaryota</taxon>
        <taxon>Fungi</taxon>
        <taxon>Fungi incertae sedis</taxon>
        <taxon>Mucoromycota</taxon>
        <taxon>Mucoromycotina</taxon>
        <taxon>Mucoromycetes</taxon>
        <taxon>Mucorales</taxon>
        <taxon>Mucorineae</taxon>
        <taxon>Mucoraceae</taxon>
        <taxon>Mucor</taxon>
    </lineage>
</organism>
<proteinExistence type="predicted"/>
<accession>A0ABP9Z3B4</accession>
<comment type="caution">
    <text evidence="1">The sequence shown here is derived from an EMBL/GenBank/DDBJ whole genome shotgun (WGS) entry which is preliminary data.</text>
</comment>
<evidence type="ECO:0000313" key="1">
    <source>
        <dbReference type="EMBL" id="GAA5813567.1"/>
    </source>
</evidence>
<name>A0ABP9Z3B4_9FUNG</name>